<accession>A0A2M7QCB0</accession>
<evidence type="ECO:0000313" key="2">
    <source>
        <dbReference type="EMBL" id="PIY63325.1"/>
    </source>
</evidence>
<keyword evidence="1" id="KW-0812">Transmembrane</keyword>
<name>A0A2M7QCB0_9BACT</name>
<evidence type="ECO:0000313" key="3">
    <source>
        <dbReference type="Proteomes" id="UP000230973"/>
    </source>
</evidence>
<feature type="transmembrane region" description="Helical" evidence="1">
    <location>
        <begin position="37"/>
        <end position="67"/>
    </location>
</feature>
<gene>
    <name evidence="2" type="ORF">COY93_00805</name>
</gene>
<comment type="caution">
    <text evidence="2">The sequence shown here is derived from an EMBL/GenBank/DDBJ whole genome shotgun (WGS) entry which is preliminary data.</text>
</comment>
<proteinExistence type="predicted"/>
<protein>
    <submittedName>
        <fullName evidence="2">Uncharacterized protein</fullName>
    </submittedName>
</protein>
<dbReference type="AlphaFoldDB" id="A0A2M7QCB0"/>
<evidence type="ECO:0000256" key="1">
    <source>
        <dbReference type="SAM" id="Phobius"/>
    </source>
</evidence>
<feature type="transmembrane region" description="Helical" evidence="1">
    <location>
        <begin position="6"/>
        <end position="25"/>
    </location>
</feature>
<feature type="transmembrane region" description="Helical" evidence="1">
    <location>
        <begin position="79"/>
        <end position="97"/>
    </location>
</feature>
<sequence>MEKTWIIFICQTAAIAVVLAASFLARQERAGRFLRRIAFAIATWVMATFVAMKLALMTVLVMASLGLTTFNGNLPLKPFLFIISTVLHFMCMAWLPLKDRESDLSLRGKIVEVEVVAFVLLVGSMIP</sequence>
<keyword evidence="1" id="KW-0472">Membrane</keyword>
<feature type="transmembrane region" description="Helical" evidence="1">
    <location>
        <begin position="109"/>
        <end position="126"/>
    </location>
</feature>
<reference evidence="3" key="1">
    <citation type="submission" date="2017-09" db="EMBL/GenBank/DDBJ databases">
        <title>Depth-based differentiation of microbial function through sediment-hosted aquifers and enrichment of novel symbionts in the deep terrestrial subsurface.</title>
        <authorList>
            <person name="Probst A.J."/>
            <person name="Ladd B."/>
            <person name="Jarett J.K."/>
            <person name="Geller-Mcgrath D.E."/>
            <person name="Sieber C.M.K."/>
            <person name="Emerson J.B."/>
            <person name="Anantharaman K."/>
            <person name="Thomas B.C."/>
            <person name="Malmstrom R."/>
            <person name="Stieglmeier M."/>
            <person name="Klingl A."/>
            <person name="Woyke T."/>
            <person name="Ryan C.M."/>
            <person name="Banfield J.F."/>
        </authorList>
    </citation>
    <scope>NUCLEOTIDE SEQUENCE [LARGE SCALE GENOMIC DNA]</scope>
</reference>
<keyword evidence="1" id="KW-1133">Transmembrane helix</keyword>
<dbReference type="EMBL" id="PFLC01000010">
    <property type="protein sequence ID" value="PIY63325.1"/>
    <property type="molecule type" value="Genomic_DNA"/>
</dbReference>
<dbReference type="Proteomes" id="UP000230973">
    <property type="component" value="Unassembled WGS sequence"/>
</dbReference>
<organism evidence="2 3">
    <name type="scientific">Candidatus Uhrbacteria bacterium CG_4_10_14_0_8_um_filter_58_22</name>
    <dbReference type="NCBI Taxonomy" id="1975029"/>
    <lineage>
        <taxon>Bacteria</taxon>
        <taxon>Candidatus Uhriibacteriota</taxon>
    </lineage>
</organism>